<dbReference type="EC" id="4.2.1.51" evidence="2"/>
<keyword evidence="12" id="KW-1185">Reference proteome</keyword>
<proteinExistence type="predicted"/>
<dbReference type="SUPFAM" id="SSF55021">
    <property type="entry name" value="ACT-like"/>
    <property type="match status" value="1"/>
</dbReference>
<feature type="domain" description="ACT" evidence="10">
    <location>
        <begin position="193"/>
        <end position="268"/>
    </location>
</feature>
<keyword evidence="4" id="KW-0028">Amino-acid biosynthesis</keyword>
<evidence type="ECO:0000256" key="2">
    <source>
        <dbReference type="ARBA" id="ARBA00013147"/>
    </source>
</evidence>
<dbReference type="InterPro" id="IPR002912">
    <property type="entry name" value="ACT_dom"/>
</dbReference>
<evidence type="ECO:0000256" key="4">
    <source>
        <dbReference type="ARBA" id="ARBA00022605"/>
    </source>
</evidence>
<organism evidence="11 12">
    <name type="scientific">Paracholeplasma manati</name>
    <dbReference type="NCBI Taxonomy" id="591373"/>
    <lineage>
        <taxon>Bacteria</taxon>
        <taxon>Bacillati</taxon>
        <taxon>Mycoplasmatota</taxon>
        <taxon>Mollicutes</taxon>
        <taxon>Acholeplasmatales</taxon>
        <taxon>Acholeplasmataceae</taxon>
        <taxon>Paracholeplasma</taxon>
    </lineage>
</organism>
<evidence type="ECO:0000256" key="8">
    <source>
        <dbReference type="ARBA" id="ARBA00047848"/>
    </source>
</evidence>
<dbReference type="RefSeq" id="WP_263608144.1">
    <property type="nucleotide sequence ID" value="NZ_JAOVQM010000002.1"/>
</dbReference>
<dbReference type="PANTHER" id="PTHR21022:SF19">
    <property type="entry name" value="PREPHENATE DEHYDRATASE-RELATED"/>
    <property type="match status" value="1"/>
</dbReference>
<keyword evidence="7" id="KW-0456">Lyase</keyword>
<dbReference type="EMBL" id="JAOVQM010000002">
    <property type="protein sequence ID" value="MCV2231989.1"/>
    <property type="molecule type" value="Genomic_DNA"/>
</dbReference>
<dbReference type="PROSITE" id="PS51171">
    <property type="entry name" value="PREPHENATE_DEHYDR_3"/>
    <property type="match status" value="1"/>
</dbReference>
<dbReference type="Proteomes" id="UP001177160">
    <property type="component" value="Unassembled WGS sequence"/>
</dbReference>
<evidence type="ECO:0000313" key="11">
    <source>
        <dbReference type="EMBL" id="MCV2231989.1"/>
    </source>
</evidence>
<comment type="catalytic activity">
    <reaction evidence="8">
        <text>prephenate + H(+) = 3-phenylpyruvate + CO2 + H2O</text>
        <dbReference type="Rhea" id="RHEA:21648"/>
        <dbReference type="ChEBI" id="CHEBI:15377"/>
        <dbReference type="ChEBI" id="CHEBI:15378"/>
        <dbReference type="ChEBI" id="CHEBI:16526"/>
        <dbReference type="ChEBI" id="CHEBI:18005"/>
        <dbReference type="ChEBI" id="CHEBI:29934"/>
        <dbReference type="EC" id="4.2.1.51"/>
    </reaction>
</comment>
<dbReference type="Gene3D" id="3.30.70.260">
    <property type="match status" value="1"/>
</dbReference>
<gene>
    <name evidence="11" type="ORF">N7548_04020</name>
</gene>
<evidence type="ECO:0000256" key="6">
    <source>
        <dbReference type="ARBA" id="ARBA00023222"/>
    </source>
</evidence>
<dbReference type="Gene3D" id="3.40.190.10">
    <property type="entry name" value="Periplasmic binding protein-like II"/>
    <property type="match status" value="2"/>
</dbReference>
<feature type="domain" description="Prephenate dehydratase" evidence="9">
    <location>
        <begin position="3"/>
        <end position="178"/>
    </location>
</feature>
<name>A0ABT2Y5G6_9MOLU</name>
<evidence type="ECO:0000259" key="10">
    <source>
        <dbReference type="PROSITE" id="PS51671"/>
    </source>
</evidence>
<dbReference type="SUPFAM" id="SSF53850">
    <property type="entry name" value="Periplasmic binding protein-like II"/>
    <property type="match status" value="1"/>
</dbReference>
<evidence type="ECO:0000256" key="1">
    <source>
        <dbReference type="ARBA" id="ARBA00004741"/>
    </source>
</evidence>
<sequence length="274" mass="31334">MKKIAMLGPKNTYSEVAAKVYQNHTKTTYTFSYQKRIADVFEAMNTDTIGIIPIENTLEGYVQQHLDYLLEYPTYTITQELRLDVAFTCISHVPLASIETLYVQYATKNQCQKFIAKLDGVNLVVTDSNSQSYEAYLKDYSSAVIIPNHIYEEGMAPYDYVNITDESHNQTRFWIIESKERLDATYEDYKMAMVFTPRVDRPGLLLSIVEAFAKAEINLISIMSRPTKKAMGTYHFFIELECKLSQVSQIKTILKTLSTAMDVRLLGIFPDLSA</sequence>
<dbReference type="PANTHER" id="PTHR21022">
    <property type="entry name" value="PREPHENATE DEHYDRATASE P PROTEIN"/>
    <property type="match status" value="1"/>
</dbReference>
<accession>A0ABT2Y5G6</accession>
<keyword evidence="6" id="KW-0584">Phenylalanine biosynthesis</keyword>
<dbReference type="Pfam" id="PF00800">
    <property type="entry name" value="PDT"/>
    <property type="match status" value="1"/>
</dbReference>
<dbReference type="PROSITE" id="PS51671">
    <property type="entry name" value="ACT"/>
    <property type="match status" value="1"/>
</dbReference>
<comment type="caution">
    <text evidence="11">The sequence shown here is derived from an EMBL/GenBank/DDBJ whole genome shotgun (WGS) entry which is preliminary data.</text>
</comment>
<evidence type="ECO:0000256" key="5">
    <source>
        <dbReference type="ARBA" id="ARBA00023141"/>
    </source>
</evidence>
<dbReference type="InterPro" id="IPR045865">
    <property type="entry name" value="ACT-like_dom_sf"/>
</dbReference>
<evidence type="ECO:0000256" key="7">
    <source>
        <dbReference type="ARBA" id="ARBA00023239"/>
    </source>
</evidence>
<protein>
    <recommendedName>
        <fullName evidence="3">Prephenate dehydratase</fullName>
        <ecNumber evidence="2">4.2.1.51</ecNumber>
    </recommendedName>
</protein>
<dbReference type="InterPro" id="IPR001086">
    <property type="entry name" value="Preph_deHydtase"/>
</dbReference>
<dbReference type="Pfam" id="PF01842">
    <property type="entry name" value="ACT"/>
    <property type="match status" value="1"/>
</dbReference>
<evidence type="ECO:0000313" key="12">
    <source>
        <dbReference type="Proteomes" id="UP001177160"/>
    </source>
</evidence>
<comment type="pathway">
    <text evidence="1">Amino-acid biosynthesis; L-phenylalanine biosynthesis; phenylpyruvate from prephenate: step 1/1.</text>
</comment>
<evidence type="ECO:0000256" key="3">
    <source>
        <dbReference type="ARBA" id="ARBA00021872"/>
    </source>
</evidence>
<evidence type="ECO:0000259" key="9">
    <source>
        <dbReference type="PROSITE" id="PS51171"/>
    </source>
</evidence>
<dbReference type="CDD" id="cd04905">
    <property type="entry name" value="ACT_CM-PDT"/>
    <property type="match status" value="1"/>
</dbReference>
<keyword evidence="5" id="KW-0057">Aromatic amino acid biosynthesis</keyword>
<reference evidence="11" key="1">
    <citation type="submission" date="2022-09" db="EMBL/GenBank/DDBJ databases">
        <title>Novel Mycoplasma species identified in domestic and wild animals.</title>
        <authorList>
            <person name="Volokhov D.V."/>
            <person name="Furtak V.A."/>
            <person name="Zagorodnyaya T.A."/>
        </authorList>
    </citation>
    <scope>NUCLEOTIDE SEQUENCE</scope>
    <source>
        <strain evidence="11">Oakley</strain>
    </source>
</reference>